<dbReference type="AlphaFoldDB" id="A0A067PR77"/>
<dbReference type="InParanoid" id="A0A067PR77"/>
<reference evidence="2" key="1">
    <citation type="journal article" date="2014" name="Proc. Natl. Acad. Sci. U.S.A.">
        <title>Extensive sampling of basidiomycete genomes demonstrates inadequacy of the white-rot/brown-rot paradigm for wood decay fungi.</title>
        <authorList>
            <person name="Riley R."/>
            <person name="Salamov A.A."/>
            <person name="Brown D.W."/>
            <person name="Nagy L.G."/>
            <person name="Floudas D."/>
            <person name="Held B.W."/>
            <person name="Levasseur A."/>
            <person name="Lombard V."/>
            <person name="Morin E."/>
            <person name="Otillar R."/>
            <person name="Lindquist E.A."/>
            <person name="Sun H."/>
            <person name="LaButti K.M."/>
            <person name="Schmutz J."/>
            <person name="Jabbour D."/>
            <person name="Luo H."/>
            <person name="Baker S.E."/>
            <person name="Pisabarro A.G."/>
            <person name="Walton J.D."/>
            <person name="Blanchette R.A."/>
            <person name="Henrissat B."/>
            <person name="Martin F."/>
            <person name="Cullen D."/>
            <person name="Hibbett D.S."/>
            <person name="Grigoriev I.V."/>
        </authorList>
    </citation>
    <scope>NUCLEOTIDE SEQUENCE [LARGE SCALE GENOMIC DNA]</scope>
    <source>
        <strain evidence="2">MUCL 33604</strain>
    </source>
</reference>
<dbReference type="Proteomes" id="UP000027265">
    <property type="component" value="Unassembled WGS sequence"/>
</dbReference>
<keyword evidence="2" id="KW-1185">Reference proteome</keyword>
<dbReference type="PANTHER" id="PTHR48471">
    <property type="entry name" value="DDE TNP4 DOMAIN-CONTAINING PROTEIN"/>
    <property type="match status" value="1"/>
</dbReference>
<dbReference type="PANTHER" id="PTHR48471:SF1">
    <property type="entry name" value="DDE TNP4 DOMAIN-CONTAINING PROTEIN"/>
    <property type="match status" value="1"/>
</dbReference>
<gene>
    <name evidence="1" type="ORF">JAAARDRAFT_197892</name>
</gene>
<evidence type="ECO:0000313" key="1">
    <source>
        <dbReference type="EMBL" id="KDQ52816.1"/>
    </source>
</evidence>
<sequence length="143" mass="16220">MSDSAQDLLDVSFLQDEDDEDEALLVVAAALFIGVEEAREAQARRRHGHRLYLTRPELMPLPRIDSPWQRLIHSRNDHAFITTMGFDVNTFFLIHNSGFARRWNDTPIPRSDVVLTGQPRVGGRSLDSVGALSLIFHYLCSTM</sequence>
<dbReference type="EMBL" id="KL197737">
    <property type="protein sequence ID" value="KDQ52816.1"/>
    <property type="molecule type" value="Genomic_DNA"/>
</dbReference>
<organism evidence="1 2">
    <name type="scientific">Jaapia argillacea MUCL 33604</name>
    <dbReference type="NCBI Taxonomy" id="933084"/>
    <lineage>
        <taxon>Eukaryota</taxon>
        <taxon>Fungi</taxon>
        <taxon>Dikarya</taxon>
        <taxon>Basidiomycota</taxon>
        <taxon>Agaricomycotina</taxon>
        <taxon>Agaricomycetes</taxon>
        <taxon>Agaricomycetidae</taxon>
        <taxon>Jaapiales</taxon>
        <taxon>Jaapiaceae</taxon>
        <taxon>Jaapia</taxon>
    </lineage>
</organism>
<name>A0A067PR77_9AGAM</name>
<protein>
    <submittedName>
        <fullName evidence="1">Uncharacterized protein</fullName>
    </submittedName>
</protein>
<dbReference type="OrthoDB" id="78198at2759"/>
<evidence type="ECO:0000313" key="2">
    <source>
        <dbReference type="Proteomes" id="UP000027265"/>
    </source>
</evidence>
<accession>A0A067PR77</accession>
<proteinExistence type="predicted"/>
<dbReference type="HOGENOM" id="CLU_150806_0_0_1"/>